<dbReference type="AlphaFoldDB" id="A0A1F5VJR6"/>
<accession>A0A1F5VJR6</accession>
<comment type="caution">
    <text evidence="1">The sequence shown here is derived from an EMBL/GenBank/DDBJ whole genome shotgun (WGS) entry which is preliminary data.</text>
</comment>
<proteinExistence type="predicted"/>
<evidence type="ECO:0000313" key="2">
    <source>
        <dbReference type="Proteomes" id="UP000178943"/>
    </source>
</evidence>
<name>A0A1F5VJR6_9BACT</name>
<evidence type="ECO:0000313" key="1">
    <source>
        <dbReference type="EMBL" id="OGF63672.1"/>
    </source>
</evidence>
<dbReference type="EMBL" id="MFGW01000155">
    <property type="protein sequence ID" value="OGF63672.1"/>
    <property type="molecule type" value="Genomic_DNA"/>
</dbReference>
<organism evidence="1 2">
    <name type="scientific">Candidatus Fischerbacteria bacterium RBG_13_37_8</name>
    <dbReference type="NCBI Taxonomy" id="1817863"/>
    <lineage>
        <taxon>Bacteria</taxon>
        <taxon>Candidatus Fischeribacteriota</taxon>
    </lineage>
</organism>
<sequence>MILKETLTADWLGITTFIRSGHVLYITDIERTILDVLKNPELAGGIDELLFSLEGLRGSSILTAPVQASSAIVLLLRPA</sequence>
<reference evidence="1 2" key="1">
    <citation type="journal article" date="2016" name="Nat. Commun.">
        <title>Thousands of microbial genomes shed light on interconnected biogeochemical processes in an aquifer system.</title>
        <authorList>
            <person name="Anantharaman K."/>
            <person name="Brown C.T."/>
            <person name="Hug L.A."/>
            <person name="Sharon I."/>
            <person name="Castelle C.J."/>
            <person name="Probst A.J."/>
            <person name="Thomas B.C."/>
            <person name="Singh A."/>
            <person name="Wilkins M.J."/>
            <person name="Karaoz U."/>
            <person name="Brodie E.L."/>
            <person name="Williams K.H."/>
            <person name="Hubbard S.S."/>
            <person name="Banfield J.F."/>
        </authorList>
    </citation>
    <scope>NUCLEOTIDE SEQUENCE [LARGE SCALE GENOMIC DNA]</scope>
</reference>
<dbReference type="Proteomes" id="UP000178943">
    <property type="component" value="Unassembled WGS sequence"/>
</dbReference>
<dbReference type="STRING" id="1817863.A2Y62_02160"/>
<gene>
    <name evidence="1" type="ORF">A2Y62_02160</name>
</gene>
<protein>
    <submittedName>
        <fullName evidence="1">Uncharacterized protein</fullName>
    </submittedName>
</protein>